<dbReference type="AlphaFoldDB" id="A0A0A8ZJ70"/>
<reference evidence="1" key="1">
    <citation type="submission" date="2014-09" db="EMBL/GenBank/DDBJ databases">
        <authorList>
            <person name="Magalhaes I.L.F."/>
            <person name="Oliveira U."/>
            <person name="Santos F.R."/>
            <person name="Vidigal T.H.D.A."/>
            <person name="Brescovit A.D."/>
            <person name="Santos A.J."/>
        </authorList>
    </citation>
    <scope>NUCLEOTIDE SEQUENCE</scope>
    <source>
        <tissue evidence="1">Shoot tissue taken approximately 20 cm above the soil surface</tissue>
    </source>
</reference>
<sequence>MIRFIFVILLLWPLMIIKQARVIKHDSSCD</sequence>
<organism evidence="1">
    <name type="scientific">Arundo donax</name>
    <name type="common">Giant reed</name>
    <name type="synonym">Donax arundinaceus</name>
    <dbReference type="NCBI Taxonomy" id="35708"/>
    <lineage>
        <taxon>Eukaryota</taxon>
        <taxon>Viridiplantae</taxon>
        <taxon>Streptophyta</taxon>
        <taxon>Embryophyta</taxon>
        <taxon>Tracheophyta</taxon>
        <taxon>Spermatophyta</taxon>
        <taxon>Magnoliopsida</taxon>
        <taxon>Liliopsida</taxon>
        <taxon>Poales</taxon>
        <taxon>Poaceae</taxon>
        <taxon>PACMAD clade</taxon>
        <taxon>Arundinoideae</taxon>
        <taxon>Arundineae</taxon>
        <taxon>Arundo</taxon>
    </lineage>
</organism>
<reference evidence="1" key="2">
    <citation type="journal article" date="2015" name="Data Brief">
        <title>Shoot transcriptome of the giant reed, Arundo donax.</title>
        <authorList>
            <person name="Barrero R.A."/>
            <person name="Guerrero F.D."/>
            <person name="Moolhuijzen P."/>
            <person name="Goolsby J.A."/>
            <person name="Tidwell J."/>
            <person name="Bellgard S.E."/>
            <person name="Bellgard M.I."/>
        </authorList>
    </citation>
    <scope>NUCLEOTIDE SEQUENCE</scope>
    <source>
        <tissue evidence="1">Shoot tissue taken approximately 20 cm above the soil surface</tissue>
    </source>
</reference>
<dbReference type="EMBL" id="GBRH01260177">
    <property type="protein sequence ID" value="JAD37718.1"/>
    <property type="molecule type" value="Transcribed_RNA"/>
</dbReference>
<evidence type="ECO:0000313" key="1">
    <source>
        <dbReference type="EMBL" id="JAD37718.1"/>
    </source>
</evidence>
<proteinExistence type="predicted"/>
<accession>A0A0A8ZJ70</accession>
<protein>
    <submittedName>
        <fullName evidence="1">Uncharacterized protein</fullName>
    </submittedName>
</protein>
<name>A0A0A8ZJ70_ARUDO</name>